<reference evidence="1 2" key="1">
    <citation type="journal article" date="2021" name="Front. Microbiol.">
        <title>Comprehensive Comparative Genomics and Phenotyping of Methylobacterium Species.</title>
        <authorList>
            <person name="Alessa O."/>
            <person name="Ogura Y."/>
            <person name="Fujitani Y."/>
            <person name="Takami H."/>
            <person name="Hayashi T."/>
            <person name="Sahin N."/>
            <person name="Tani A."/>
        </authorList>
    </citation>
    <scope>NUCLEOTIDE SEQUENCE [LARGE SCALE GENOMIC DNA]</scope>
    <source>
        <strain evidence="1 2">DSM 23679</strain>
    </source>
</reference>
<dbReference type="Pfam" id="PF03683">
    <property type="entry name" value="UPF0175"/>
    <property type="match status" value="1"/>
</dbReference>
<protein>
    <submittedName>
        <fullName evidence="1">Uncharacterized protein</fullName>
    </submittedName>
</protein>
<proteinExistence type="predicted"/>
<dbReference type="InterPro" id="IPR005368">
    <property type="entry name" value="UPF0175"/>
</dbReference>
<keyword evidence="2" id="KW-1185">Reference proteome</keyword>
<dbReference type="Proteomes" id="UP001055117">
    <property type="component" value="Unassembled WGS sequence"/>
</dbReference>
<name>A0ABQ4QIB2_9HYPH</name>
<organism evidence="1 2">
    <name type="scientific">Methylobacterium cerastii</name>
    <dbReference type="NCBI Taxonomy" id="932741"/>
    <lineage>
        <taxon>Bacteria</taxon>
        <taxon>Pseudomonadati</taxon>
        <taxon>Pseudomonadota</taxon>
        <taxon>Alphaproteobacteria</taxon>
        <taxon>Hyphomicrobiales</taxon>
        <taxon>Methylobacteriaceae</taxon>
        <taxon>Methylobacterium</taxon>
    </lineage>
</organism>
<sequence length="87" mass="9543">MNVTVPIPDDLARRLAADGGDLGRRALEAFAVEEFRAGRLTQAELRALLGFGTRAALDAFLKARDVFVAYDVPDLDADRRDLDRLGL</sequence>
<accession>A0ABQ4QIB2</accession>
<evidence type="ECO:0000313" key="1">
    <source>
        <dbReference type="EMBL" id="GJD44993.1"/>
    </source>
</evidence>
<gene>
    <name evidence="1" type="ORF">AFCDBAGC_2862</name>
</gene>
<comment type="caution">
    <text evidence="1">The sequence shown here is derived from an EMBL/GenBank/DDBJ whole genome shotgun (WGS) entry which is preliminary data.</text>
</comment>
<dbReference type="RefSeq" id="WP_147754063.1">
    <property type="nucleotide sequence ID" value="NZ_BPQG01000044.1"/>
</dbReference>
<evidence type="ECO:0000313" key="2">
    <source>
        <dbReference type="Proteomes" id="UP001055117"/>
    </source>
</evidence>
<dbReference type="EMBL" id="BPQG01000044">
    <property type="protein sequence ID" value="GJD44993.1"/>
    <property type="molecule type" value="Genomic_DNA"/>
</dbReference>